<protein>
    <submittedName>
        <fullName evidence="1">Uncharacterized protein</fullName>
    </submittedName>
</protein>
<comment type="caution">
    <text evidence="1">The sequence shown here is derived from an EMBL/GenBank/DDBJ whole genome shotgun (WGS) entry which is preliminary data.</text>
</comment>
<proteinExistence type="predicted"/>
<gene>
    <name evidence="1" type="ORF">IWW38_004295</name>
</gene>
<reference evidence="1" key="1">
    <citation type="submission" date="2022-07" db="EMBL/GenBank/DDBJ databases">
        <title>Phylogenomic reconstructions and comparative analyses of Kickxellomycotina fungi.</title>
        <authorList>
            <person name="Reynolds N.K."/>
            <person name="Stajich J.E."/>
            <person name="Barry K."/>
            <person name="Grigoriev I.V."/>
            <person name="Crous P."/>
            <person name="Smith M.E."/>
        </authorList>
    </citation>
    <scope>NUCLEOTIDE SEQUENCE</scope>
    <source>
        <strain evidence="1">CBS 190363</strain>
    </source>
</reference>
<evidence type="ECO:0000313" key="1">
    <source>
        <dbReference type="EMBL" id="KAJ2890142.1"/>
    </source>
</evidence>
<organism evidence="1 2">
    <name type="scientific">Coemansia aciculifera</name>
    <dbReference type="NCBI Taxonomy" id="417176"/>
    <lineage>
        <taxon>Eukaryota</taxon>
        <taxon>Fungi</taxon>
        <taxon>Fungi incertae sedis</taxon>
        <taxon>Zoopagomycota</taxon>
        <taxon>Kickxellomycotina</taxon>
        <taxon>Kickxellomycetes</taxon>
        <taxon>Kickxellales</taxon>
        <taxon>Kickxellaceae</taxon>
        <taxon>Coemansia</taxon>
    </lineage>
</organism>
<sequence>MNAPASRLVSAPWLRDNLNSVKILDCSWHLPFFGRNAKEEFVSAHIPGARFFGIDEIKDLSKADLPHMLPPPEFFSSSMDKFGISNGDHVVVYDTAGVGPACRVFWTFHAMGHDRVSVLDGGLPAWVAEKYETESGDPQQVSNMPSSKRYTAQPVKDLLCDYTDVVGNIEQLKVSGGSRGKQIVDARPNGRFTGKDPEFRPGLSSGHMPHAISVPFTEVTEAPDAANPQVQRLKSPQDIRRVFESKGVDLDRPIIASCGSGVTASVLYFALLNAGVSPHSLAVYDGSWTEYALNPHSEIVKDV</sequence>
<accession>A0ACC1LYT1</accession>
<name>A0ACC1LYT1_9FUNG</name>
<keyword evidence="2" id="KW-1185">Reference proteome</keyword>
<dbReference type="Proteomes" id="UP001139981">
    <property type="component" value="Unassembled WGS sequence"/>
</dbReference>
<dbReference type="EMBL" id="JANBVB010001486">
    <property type="protein sequence ID" value="KAJ2890142.1"/>
    <property type="molecule type" value="Genomic_DNA"/>
</dbReference>
<evidence type="ECO:0000313" key="2">
    <source>
        <dbReference type="Proteomes" id="UP001139981"/>
    </source>
</evidence>